<dbReference type="EC" id="3.5.4.19" evidence="7"/>
<feature type="binding site" evidence="7">
    <location>
        <position position="94"/>
    </location>
    <ligand>
        <name>Mg(2+)</name>
        <dbReference type="ChEBI" id="CHEBI:18420"/>
    </ligand>
</feature>
<keyword evidence="4 7" id="KW-0028">Amino-acid biosynthesis</keyword>
<feature type="domain" description="Phosphoribosyl-AMP cyclohydrolase" evidence="9">
    <location>
        <begin position="45"/>
        <end position="120"/>
    </location>
</feature>
<comment type="pathway">
    <text evidence="2 7">Amino-acid biosynthesis; L-histidine biosynthesis; L-histidine from 5-phospho-alpha-D-ribose 1-diphosphate: step 3/9.</text>
</comment>
<evidence type="ECO:0000256" key="7">
    <source>
        <dbReference type="HAMAP-Rule" id="MF_01021"/>
    </source>
</evidence>
<feature type="binding site" evidence="7">
    <location>
        <position position="118"/>
    </location>
    <ligand>
        <name>Zn(2+)</name>
        <dbReference type="ChEBI" id="CHEBI:29105"/>
        <note>ligand shared between dimeric partners</note>
    </ligand>
</feature>
<feature type="binding site" evidence="7">
    <location>
        <position position="96"/>
    </location>
    <ligand>
        <name>Mg(2+)</name>
        <dbReference type="ChEBI" id="CHEBI:18420"/>
    </ligand>
</feature>
<keyword evidence="3 7" id="KW-0963">Cytoplasm</keyword>
<dbReference type="Gene3D" id="4.10.80.70">
    <property type="match status" value="1"/>
</dbReference>
<comment type="subcellular location">
    <subcellularLocation>
        <location evidence="7">Cytoplasm</location>
    </subcellularLocation>
</comment>
<sequence>MSGTSKTPTDAKTELEEGSVLAPRFDANGLITAVVADSRDNAVLMLAHMNDQALKLTIETGIAHYWSRSRQNLWKKGETSGNVQMVEEIRVDCDQDAVLLKVRVGGADATCHTGRRSCFYRRIVTGDGEPQLETDSSPLFDPSTVYKDQ</sequence>
<dbReference type="GO" id="GO:0004635">
    <property type="term" value="F:phosphoribosyl-AMP cyclohydrolase activity"/>
    <property type="evidence" value="ECO:0007669"/>
    <property type="project" value="UniProtKB-EC"/>
</dbReference>
<comment type="cofactor">
    <cofactor evidence="7">
        <name>Zn(2+)</name>
        <dbReference type="ChEBI" id="CHEBI:29105"/>
    </cofactor>
    <text evidence="7">Binds 1 zinc ion per subunit.</text>
</comment>
<dbReference type="InterPro" id="IPR038019">
    <property type="entry name" value="PRib_AMP_CycHydrolase_sf"/>
</dbReference>
<protein>
    <recommendedName>
        <fullName evidence="7">Phosphoribosyl-AMP cyclohydrolase</fullName>
        <shortName evidence="7">PRA-CH</shortName>
        <ecNumber evidence="7">3.5.4.19</ecNumber>
    </recommendedName>
</protein>
<evidence type="ECO:0000256" key="5">
    <source>
        <dbReference type="ARBA" id="ARBA00022801"/>
    </source>
</evidence>
<organism evidence="10 11">
    <name type="scientific">Hoeflea ulvae</name>
    <dbReference type="NCBI Taxonomy" id="2983764"/>
    <lineage>
        <taxon>Bacteria</taxon>
        <taxon>Pseudomonadati</taxon>
        <taxon>Pseudomonadota</taxon>
        <taxon>Alphaproteobacteria</taxon>
        <taxon>Hyphomicrobiales</taxon>
        <taxon>Rhizobiaceae</taxon>
        <taxon>Hoeflea</taxon>
    </lineage>
</organism>
<dbReference type="PANTHER" id="PTHR42945">
    <property type="entry name" value="HISTIDINE BIOSYNTHESIS BIFUNCTIONAL PROTEIN"/>
    <property type="match status" value="1"/>
</dbReference>
<dbReference type="HAMAP" id="MF_01021">
    <property type="entry name" value="HisI"/>
    <property type="match status" value="1"/>
</dbReference>
<feature type="binding site" evidence="7">
    <location>
        <position position="93"/>
    </location>
    <ligand>
        <name>Zn(2+)</name>
        <dbReference type="ChEBI" id="CHEBI:29105"/>
        <note>ligand shared between dimeric partners</note>
    </ligand>
</feature>
<keyword evidence="6 7" id="KW-0368">Histidine biosynthesis</keyword>
<dbReference type="SUPFAM" id="SSF141734">
    <property type="entry name" value="HisI-like"/>
    <property type="match status" value="1"/>
</dbReference>
<dbReference type="InterPro" id="IPR002496">
    <property type="entry name" value="PRib_AMP_CycHydrolase_dom"/>
</dbReference>
<keyword evidence="5 7" id="KW-0378">Hydrolase</keyword>
<evidence type="ECO:0000313" key="11">
    <source>
        <dbReference type="Proteomes" id="UP001081283"/>
    </source>
</evidence>
<dbReference type="Gene3D" id="3.10.20.810">
    <property type="entry name" value="Phosphoribosyl-AMP cyclohydrolase"/>
    <property type="match status" value="1"/>
</dbReference>
<proteinExistence type="inferred from homology"/>
<evidence type="ECO:0000256" key="1">
    <source>
        <dbReference type="ARBA" id="ARBA00000024"/>
    </source>
</evidence>
<dbReference type="NCBIfam" id="NF000768">
    <property type="entry name" value="PRK00051.1"/>
    <property type="match status" value="1"/>
</dbReference>
<keyword evidence="7" id="KW-0479">Metal-binding</keyword>
<evidence type="ECO:0000256" key="4">
    <source>
        <dbReference type="ARBA" id="ARBA00022605"/>
    </source>
</evidence>
<keyword evidence="11" id="KW-1185">Reference proteome</keyword>
<comment type="catalytic activity">
    <reaction evidence="1 7">
        <text>1-(5-phospho-beta-D-ribosyl)-5'-AMP + H2O = 1-(5-phospho-beta-D-ribosyl)-5-[(5-phospho-beta-D-ribosylamino)methylideneamino]imidazole-4-carboxamide</text>
        <dbReference type="Rhea" id="RHEA:20049"/>
        <dbReference type="ChEBI" id="CHEBI:15377"/>
        <dbReference type="ChEBI" id="CHEBI:58435"/>
        <dbReference type="ChEBI" id="CHEBI:59457"/>
        <dbReference type="EC" id="3.5.4.19"/>
    </reaction>
</comment>
<dbReference type="InterPro" id="IPR026660">
    <property type="entry name" value="PRA-CH"/>
</dbReference>
<name>A0ABT3YGS3_9HYPH</name>
<comment type="subunit">
    <text evidence="7">Homodimer.</text>
</comment>
<dbReference type="EMBL" id="JAOVZQ010000001">
    <property type="protein sequence ID" value="MCY0095101.1"/>
    <property type="molecule type" value="Genomic_DNA"/>
</dbReference>
<evidence type="ECO:0000256" key="2">
    <source>
        <dbReference type="ARBA" id="ARBA00005169"/>
    </source>
</evidence>
<feature type="region of interest" description="Disordered" evidence="8">
    <location>
        <begin position="129"/>
        <end position="149"/>
    </location>
</feature>
<dbReference type="Pfam" id="PF01502">
    <property type="entry name" value="PRA-CH"/>
    <property type="match status" value="1"/>
</dbReference>
<keyword evidence="7" id="KW-0460">Magnesium</keyword>
<evidence type="ECO:0000256" key="8">
    <source>
        <dbReference type="SAM" id="MobiDB-lite"/>
    </source>
</evidence>
<dbReference type="Proteomes" id="UP001081283">
    <property type="component" value="Unassembled WGS sequence"/>
</dbReference>
<evidence type="ECO:0000256" key="3">
    <source>
        <dbReference type="ARBA" id="ARBA00022490"/>
    </source>
</evidence>
<dbReference type="RefSeq" id="WP_267613000.1">
    <property type="nucleotide sequence ID" value="NZ_JAOVZQ010000001.1"/>
</dbReference>
<comment type="similarity">
    <text evidence="7">Belongs to the PRA-CH family.</text>
</comment>
<evidence type="ECO:0000256" key="6">
    <source>
        <dbReference type="ARBA" id="ARBA00023102"/>
    </source>
</evidence>
<feature type="binding site" evidence="7">
    <location>
        <position position="92"/>
    </location>
    <ligand>
        <name>Mg(2+)</name>
        <dbReference type="ChEBI" id="CHEBI:18420"/>
    </ligand>
</feature>
<evidence type="ECO:0000313" key="10">
    <source>
        <dbReference type="EMBL" id="MCY0095101.1"/>
    </source>
</evidence>
<comment type="caution">
    <text evidence="10">The sequence shown here is derived from an EMBL/GenBank/DDBJ whole genome shotgun (WGS) entry which is preliminary data.</text>
</comment>
<keyword evidence="7" id="KW-0862">Zinc</keyword>
<accession>A0ABT3YGS3</accession>
<evidence type="ECO:0000259" key="9">
    <source>
        <dbReference type="Pfam" id="PF01502"/>
    </source>
</evidence>
<comment type="function">
    <text evidence="7">Catalyzes the hydrolysis of the adenine ring of phosphoribosyl-AMP.</text>
</comment>
<reference evidence="10" key="1">
    <citation type="submission" date="2022-10" db="EMBL/GenBank/DDBJ databases">
        <title>Hoeflea sp. J2-29, isolated from marine algae.</title>
        <authorList>
            <person name="Kristyanto S."/>
            <person name="Kim J.M."/>
            <person name="Jeon C.O."/>
        </authorList>
    </citation>
    <scope>NUCLEOTIDE SEQUENCE</scope>
    <source>
        <strain evidence="10">J2-29</strain>
    </source>
</reference>
<gene>
    <name evidence="7 10" type="primary">hisI</name>
    <name evidence="10" type="ORF">OEG82_13855</name>
</gene>
<comment type="cofactor">
    <cofactor evidence="7">
        <name>Mg(2+)</name>
        <dbReference type="ChEBI" id="CHEBI:18420"/>
    </cofactor>
    <text evidence="7">Binds 1 Mg(2+) ion per subunit.</text>
</comment>
<feature type="binding site" evidence="7">
    <location>
        <position position="111"/>
    </location>
    <ligand>
        <name>Zn(2+)</name>
        <dbReference type="ChEBI" id="CHEBI:29105"/>
        <note>ligand shared between dimeric partners</note>
    </ligand>
</feature>
<dbReference type="PANTHER" id="PTHR42945:SF1">
    <property type="entry name" value="HISTIDINE BIOSYNTHESIS BIFUNCTIONAL PROTEIN HIS7"/>
    <property type="match status" value="1"/>
</dbReference>